<sequence length="380" mass="41811">MQTANNAATAANETKLFTPVQLGPYKLSHRVVMAPLTRMRTSDDRFIPNDLMVEYYTQRATQGGYIVAEGTVISETGHGYYGAPGIYTDEQVEGWKKVTASVHAKGGIIFDQLFHVGRQSHKSLQPGNADPIGASAVKVEDFVYTPTGWLPADIAREMTTDEVKARVEEYRQAAIRAKEAGFDGVELHGANGYLVDQFLQDGSNKRTDIYGGSIQNRVRFMLEVVEALASVWGADRVGVRVGPSGTFASMHDSDPIALFSYAAEQLNKFGLAYLHIIEPRIKGAVEVEEGLDPVAAQHLRKIFKGTIIAAGGFDFEKGNSIIEKGTADLVAYGRHFIANPDLVYRFQNSLELNAYDRDTFYGGDARGYNDYPVYQEMLSA</sequence>
<name>A0ABV6L433_9SPHI</name>
<proteinExistence type="predicted"/>
<feature type="domain" description="NADH:flavin oxidoreductase/NADH oxidase N-terminal" evidence="1">
    <location>
        <begin position="15"/>
        <end position="353"/>
    </location>
</feature>
<dbReference type="InterPro" id="IPR013785">
    <property type="entry name" value="Aldolase_TIM"/>
</dbReference>
<dbReference type="PANTHER" id="PTHR22893">
    <property type="entry name" value="NADH OXIDOREDUCTASE-RELATED"/>
    <property type="match status" value="1"/>
</dbReference>
<dbReference type="SUPFAM" id="SSF51395">
    <property type="entry name" value="FMN-linked oxidoreductases"/>
    <property type="match status" value="1"/>
</dbReference>
<organism evidence="2 3">
    <name type="scientific">Mucilaginibacter angelicae</name>
    <dbReference type="NCBI Taxonomy" id="869718"/>
    <lineage>
        <taxon>Bacteria</taxon>
        <taxon>Pseudomonadati</taxon>
        <taxon>Bacteroidota</taxon>
        <taxon>Sphingobacteriia</taxon>
        <taxon>Sphingobacteriales</taxon>
        <taxon>Sphingobacteriaceae</taxon>
        <taxon>Mucilaginibacter</taxon>
    </lineage>
</organism>
<comment type="caution">
    <text evidence="2">The sequence shown here is derived from an EMBL/GenBank/DDBJ whole genome shotgun (WGS) entry which is preliminary data.</text>
</comment>
<dbReference type="CDD" id="cd02933">
    <property type="entry name" value="OYE_like_FMN"/>
    <property type="match status" value="1"/>
</dbReference>
<dbReference type="RefSeq" id="WP_377022092.1">
    <property type="nucleotide sequence ID" value="NZ_JBHLTS010000020.1"/>
</dbReference>
<dbReference type="InterPro" id="IPR045247">
    <property type="entry name" value="Oye-like"/>
</dbReference>
<evidence type="ECO:0000313" key="3">
    <source>
        <dbReference type="Proteomes" id="UP001589828"/>
    </source>
</evidence>
<gene>
    <name evidence="2" type="ORF">ACFFGT_08515</name>
</gene>
<reference evidence="2 3" key="1">
    <citation type="submission" date="2024-09" db="EMBL/GenBank/DDBJ databases">
        <authorList>
            <person name="Sun Q."/>
            <person name="Mori K."/>
        </authorList>
    </citation>
    <scope>NUCLEOTIDE SEQUENCE [LARGE SCALE GENOMIC DNA]</scope>
    <source>
        <strain evidence="2 3">NCAIM B.02415</strain>
    </source>
</reference>
<dbReference type="InterPro" id="IPR001155">
    <property type="entry name" value="OxRdtase_FMN_N"/>
</dbReference>
<dbReference type="Pfam" id="PF00724">
    <property type="entry name" value="Oxidored_FMN"/>
    <property type="match status" value="1"/>
</dbReference>
<accession>A0ABV6L433</accession>
<dbReference type="PANTHER" id="PTHR22893:SF91">
    <property type="entry name" value="NADPH DEHYDROGENASE 2-RELATED"/>
    <property type="match status" value="1"/>
</dbReference>
<protein>
    <submittedName>
        <fullName evidence="2">Alkene reductase</fullName>
    </submittedName>
</protein>
<evidence type="ECO:0000259" key="1">
    <source>
        <dbReference type="Pfam" id="PF00724"/>
    </source>
</evidence>
<dbReference type="Gene3D" id="3.20.20.70">
    <property type="entry name" value="Aldolase class I"/>
    <property type="match status" value="1"/>
</dbReference>
<dbReference type="Proteomes" id="UP001589828">
    <property type="component" value="Unassembled WGS sequence"/>
</dbReference>
<keyword evidence="3" id="KW-1185">Reference proteome</keyword>
<dbReference type="EMBL" id="JBHLTS010000020">
    <property type="protein sequence ID" value="MFC0514239.1"/>
    <property type="molecule type" value="Genomic_DNA"/>
</dbReference>
<evidence type="ECO:0000313" key="2">
    <source>
        <dbReference type="EMBL" id="MFC0514239.1"/>
    </source>
</evidence>